<dbReference type="AlphaFoldDB" id="A6JHI8"/>
<evidence type="ECO:0000313" key="1">
    <source>
        <dbReference type="EMBL" id="EDL94312.1"/>
    </source>
</evidence>
<dbReference type="Proteomes" id="UP000234681">
    <property type="component" value="Chromosome 1"/>
</dbReference>
<protein>
    <submittedName>
        <fullName evidence="1">RCG57656</fullName>
    </submittedName>
</protein>
<sequence length="38" mass="4672">MRLRQEDGHEFKAGLAYKARYYPNSLKKKKKKERERDC</sequence>
<accession>A6JHI8</accession>
<proteinExistence type="predicted"/>
<dbReference type="EMBL" id="CH473986">
    <property type="protein sequence ID" value="EDL94312.1"/>
    <property type="molecule type" value="Genomic_DNA"/>
</dbReference>
<gene>
    <name evidence="1" type="ORF">rCG_57656</name>
</gene>
<reference evidence="2" key="1">
    <citation type="submission" date="2005-09" db="EMBL/GenBank/DDBJ databases">
        <authorList>
            <person name="Mural R.J."/>
            <person name="Li P.W."/>
            <person name="Adams M.D."/>
            <person name="Amanatides P.G."/>
            <person name="Baden-Tillson H."/>
            <person name="Barnstead M."/>
            <person name="Chin S.H."/>
            <person name="Dew I."/>
            <person name="Evans C.A."/>
            <person name="Ferriera S."/>
            <person name="Flanigan M."/>
            <person name="Fosler C."/>
            <person name="Glodek A."/>
            <person name="Gu Z."/>
            <person name="Holt R.A."/>
            <person name="Jennings D."/>
            <person name="Kraft C.L."/>
            <person name="Lu F."/>
            <person name="Nguyen T."/>
            <person name="Nusskern D.R."/>
            <person name="Pfannkoch C.M."/>
            <person name="Sitter C."/>
            <person name="Sutton G.G."/>
            <person name="Venter J.C."/>
            <person name="Wang Z."/>
            <person name="Woodage T."/>
            <person name="Zheng X.H."/>
            <person name="Zhong F."/>
        </authorList>
    </citation>
    <scope>NUCLEOTIDE SEQUENCE [LARGE SCALE GENOMIC DNA]</scope>
    <source>
        <strain>BN</strain>
        <strain evidence="2">Sprague-Dawley</strain>
    </source>
</reference>
<organism evidence="1 2">
    <name type="scientific">Rattus norvegicus</name>
    <name type="common">Rat</name>
    <dbReference type="NCBI Taxonomy" id="10116"/>
    <lineage>
        <taxon>Eukaryota</taxon>
        <taxon>Metazoa</taxon>
        <taxon>Chordata</taxon>
        <taxon>Craniata</taxon>
        <taxon>Vertebrata</taxon>
        <taxon>Euteleostomi</taxon>
        <taxon>Mammalia</taxon>
        <taxon>Eutheria</taxon>
        <taxon>Euarchontoglires</taxon>
        <taxon>Glires</taxon>
        <taxon>Rodentia</taxon>
        <taxon>Myomorpha</taxon>
        <taxon>Muroidea</taxon>
        <taxon>Muridae</taxon>
        <taxon>Murinae</taxon>
        <taxon>Rattus</taxon>
    </lineage>
</organism>
<evidence type="ECO:0000313" key="2">
    <source>
        <dbReference type="Proteomes" id="UP000234681"/>
    </source>
</evidence>
<name>A6JHI8_RAT</name>